<evidence type="ECO:0000313" key="5">
    <source>
        <dbReference type="Proteomes" id="UP001316803"/>
    </source>
</evidence>
<evidence type="ECO:0000256" key="2">
    <source>
        <dbReference type="SAM" id="MobiDB-lite"/>
    </source>
</evidence>
<accession>A0AAN8ER46</accession>
<reference evidence="4 5" key="1">
    <citation type="submission" date="2022-12" db="EMBL/GenBank/DDBJ databases">
        <title>Genomic features and morphological characterization of a novel Knufia sp. strain isolated from spacecraft assembly facility.</title>
        <authorList>
            <person name="Teixeira M."/>
            <person name="Chander A.M."/>
            <person name="Stajich J.E."/>
            <person name="Venkateswaran K."/>
        </authorList>
    </citation>
    <scope>NUCLEOTIDE SEQUENCE [LARGE SCALE GENOMIC DNA]</scope>
    <source>
        <strain evidence="4 5">FJI-L2-BK-P2</strain>
    </source>
</reference>
<evidence type="ECO:0000313" key="4">
    <source>
        <dbReference type="EMBL" id="KAK5952201.1"/>
    </source>
</evidence>
<dbReference type="PANTHER" id="PTHR43056:SF10">
    <property type="entry name" value="COCE_NOND FAMILY, PUTATIVE (AFU_ORTHOLOGUE AFUA_7G00600)-RELATED"/>
    <property type="match status" value="1"/>
</dbReference>
<dbReference type="Pfam" id="PF02129">
    <property type="entry name" value="Peptidase_S15"/>
    <property type="match status" value="1"/>
</dbReference>
<proteinExistence type="predicted"/>
<feature type="region of interest" description="Disordered" evidence="2">
    <location>
        <begin position="610"/>
        <end position="642"/>
    </location>
</feature>
<dbReference type="InterPro" id="IPR008979">
    <property type="entry name" value="Galactose-bd-like_sf"/>
</dbReference>
<evidence type="ECO:0000259" key="3">
    <source>
        <dbReference type="SMART" id="SM00939"/>
    </source>
</evidence>
<sequence length="642" mass="71907">MATNIAGINILFKDANRDFSKRWHQFNPSKQVLPKGWQKAEGRRALPEDLIFEQDIPIPLRDGATIHADVFRPMSSENQPVPAILAWSPYGKQGNGACVSLFPQSRAESSAGFQSLDKVPWRAGIPRDWTSDLEKFEALDPAEWCPRGYAIVNVDPRGVFDSDGDMFMLGTQDGRDGHDAIECIASQTWCNGSVALAGNSYLAAVQWFIAAEQPPHLKAIAPWEGMADYYRELLCRGGIPNYAFVDYRGSGYCGKNRQEDTGAMTRQHPLWNAYWDDKSAKFAQIDVPIYAVASFSTMLHTEGTIRGFLFSSSKEKWLRIHHTQEWSDLYQKWANDDLQRFFDRYLYGKANDWESTPKVRHSLLGFNRDCVVNRPESVYPPSYVEHRTFFLDGKTATMNEGENPSEPSSTSYQSDSWDDDGAHFVHKFSAYTELIGYSQIKLYVSCDETDDLDVYVICRKLDADGQPLMQLNIPLEALPVGTTAEDVPNLNIFKYLGPNGRLRASHRQVGADPTLTKEQVAMLAPAVEWHPHNSEDKIPPGQIVCLDIPLWPSGIIFEPGESIRLEVKGHEVTLPEFPALDRAATNLNRGRHVVHTGPKHPSSIVLSLASGGPAREGTRPHWTVGQELDPDDSGFGRTEAVH</sequence>
<name>A0AAN8ER46_9EURO</name>
<keyword evidence="1" id="KW-0378">Hydrolase</keyword>
<dbReference type="SUPFAM" id="SSF53474">
    <property type="entry name" value="alpha/beta-Hydrolases"/>
    <property type="match status" value="1"/>
</dbReference>
<evidence type="ECO:0000256" key="1">
    <source>
        <dbReference type="ARBA" id="ARBA00022801"/>
    </source>
</evidence>
<dbReference type="SMART" id="SM00939">
    <property type="entry name" value="PepX_C"/>
    <property type="match status" value="1"/>
</dbReference>
<dbReference type="InterPro" id="IPR013736">
    <property type="entry name" value="Xaa-Pro_dipept_C"/>
</dbReference>
<gene>
    <name evidence="4" type="ORF">OHC33_006674</name>
</gene>
<dbReference type="InterPro" id="IPR029058">
    <property type="entry name" value="AB_hydrolase_fold"/>
</dbReference>
<feature type="region of interest" description="Disordered" evidence="2">
    <location>
        <begin position="396"/>
        <end position="415"/>
    </location>
</feature>
<dbReference type="AlphaFoldDB" id="A0AAN8ER46"/>
<dbReference type="EMBL" id="JAKLMC020000016">
    <property type="protein sequence ID" value="KAK5952201.1"/>
    <property type="molecule type" value="Genomic_DNA"/>
</dbReference>
<keyword evidence="5" id="KW-1185">Reference proteome</keyword>
<dbReference type="InterPro" id="IPR005674">
    <property type="entry name" value="CocE/Ser_esterase"/>
</dbReference>
<comment type="caution">
    <text evidence="4">The sequence shown here is derived from an EMBL/GenBank/DDBJ whole genome shotgun (WGS) entry which is preliminary data.</text>
</comment>
<dbReference type="Pfam" id="PF08530">
    <property type="entry name" value="PepX_C"/>
    <property type="match status" value="1"/>
</dbReference>
<dbReference type="NCBIfam" id="TIGR00976">
    <property type="entry name" value="CocE_NonD"/>
    <property type="match status" value="1"/>
</dbReference>
<dbReference type="Gene3D" id="1.10.3020.20">
    <property type="match status" value="1"/>
</dbReference>
<dbReference type="InterPro" id="IPR000383">
    <property type="entry name" value="Xaa-Pro-like_dom"/>
</dbReference>
<dbReference type="Gene3D" id="2.60.120.260">
    <property type="entry name" value="Galactose-binding domain-like"/>
    <property type="match status" value="1"/>
</dbReference>
<dbReference type="Proteomes" id="UP001316803">
    <property type="component" value="Unassembled WGS sequence"/>
</dbReference>
<dbReference type="InterPro" id="IPR050585">
    <property type="entry name" value="Xaa-Pro_dipeptidyl-ppase/CocE"/>
</dbReference>
<dbReference type="SUPFAM" id="SSF49785">
    <property type="entry name" value="Galactose-binding domain-like"/>
    <property type="match status" value="1"/>
</dbReference>
<dbReference type="GO" id="GO:0008239">
    <property type="term" value="F:dipeptidyl-peptidase activity"/>
    <property type="evidence" value="ECO:0007669"/>
    <property type="project" value="InterPro"/>
</dbReference>
<dbReference type="Gene3D" id="3.40.50.1820">
    <property type="entry name" value="alpha/beta hydrolase"/>
    <property type="match status" value="1"/>
</dbReference>
<dbReference type="PANTHER" id="PTHR43056">
    <property type="entry name" value="PEPTIDASE S9 PROLYL OLIGOPEPTIDASE"/>
    <property type="match status" value="1"/>
</dbReference>
<feature type="domain" description="Xaa-Pro dipeptidyl-peptidase C-terminal" evidence="3">
    <location>
        <begin position="339"/>
        <end position="605"/>
    </location>
</feature>
<protein>
    <recommendedName>
        <fullName evidence="3">Xaa-Pro dipeptidyl-peptidase C-terminal domain-containing protein</fullName>
    </recommendedName>
</protein>
<organism evidence="4 5">
    <name type="scientific">Knufia fluminis</name>
    <dbReference type="NCBI Taxonomy" id="191047"/>
    <lineage>
        <taxon>Eukaryota</taxon>
        <taxon>Fungi</taxon>
        <taxon>Dikarya</taxon>
        <taxon>Ascomycota</taxon>
        <taxon>Pezizomycotina</taxon>
        <taxon>Eurotiomycetes</taxon>
        <taxon>Chaetothyriomycetidae</taxon>
        <taxon>Chaetothyriales</taxon>
        <taxon>Trichomeriaceae</taxon>
        <taxon>Knufia</taxon>
    </lineage>
</organism>